<dbReference type="EC" id="3.1.3.16" evidence="4"/>
<keyword evidence="1 4" id="KW-0378">Hydrolase</keyword>
<evidence type="ECO:0000256" key="2">
    <source>
        <dbReference type="SAM" id="Phobius"/>
    </source>
</evidence>
<keyword evidence="2" id="KW-0472">Membrane</keyword>
<sequence length="417" mass="44142">MAAYRVLGQSLNLQRNARAAAGLPVPALAGVAALIVTLGPRRLRWWIRDSHTAVDGPERMPVRSGDTAPDDLPDWIRVVLADTDGPWVRSLSLDGWALPDGGKNHGHGAVVRLPCDHFRPGVLVLFRDQDRPPFTDADLSLAARYGQAVGRAVTAALLYRDQVRVADALRTALRPTPMPEVAGLDLATAYRPSLEAMQMSGDIMHVELLADDGALCVVGDVCGKGIDAAVAGGRLRQSLRILRRVTEEPLEILTVLNDAAIDLGGEASTQFSTIVVGSARVTRDGSVLLRLAAGGHLPPLVVRRSGEVEAVRIGGMMLGADRAARFAEAVIWLQPGETCVVYTDGVTEARGPAGAMFGQDRLIALLSGYAAAPAAVVAERIEQSVVDWLAEPDHDDIAVLVLRARPAPVPEASGGPA</sequence>
<proteinExistence type="predicted"/>
<organism evidence="4 5">
    <name type="scientific">Actinoplanes sichuanensis</name>
    <dbReference type="NCBI Taxonomy" id="512349"/>
    <lineage>
        <taxon>Bacteria</taxon>
        <taxon>Bacillati</taxon>
        <taxon>Actinomycetota</taxon>
        <taxon>Actinomycetes</taxon>
        <taxon>Micromonosporales</taxon>
        <taxon>Micromonosporaceae</taxon>
        <taxon>Actinoplanes</taxon>
    </lineage>
</organism>
<dbReference type="PANTHER" id="PTHR43156:SF2">
    <property type="entry name" value="STAGE II SPORULATION PROTEIN E"/>
    <property type="match status" value="1"/>
</dbReference>
<dbReference type="SUPFAM" id="SSF81606">
    <property type="entry name" value="PP2C-like"/>
    <property type="match status" value="1"/>
</dbReference>
<feature type="domain" description="PPM-type phosphatase" evidence="3">
    <location>
        <begin position="184"/>
        <end position="404"/>
    </location>
</feature>
<reference evidence="5" key="1">
    <citation type="journal article" date="2019" name="Int. J. Syst. Evol. Microbiol.">
        <title>The Global Catalogue of Microorganisms (GCM) 10K type strain sequencing project: providing services to taxonomists for standard genome sequencing and annotation.</title>
        <authorList>
            <consortium name="The Broad Institute Genomics Platform"/>
            <consortium name="The Broad Institute Genome Sequencing Center for Infectious Disease"/>
            <person name="Wu L."/>
            <person name="Ma J."/>
        </authorList>
    </citation>
    <scope>NUCLEOTIDE SEQUENCE [LARGE SCALE GENOMIC DNA]</scope>
    <source>
        <strain evidence="5">CCM 7526</strain>
    </source>
</reference>
<dbReference type="PANTHER" id="PTHR43156">
    <property type="entry name" value="STAGE II SPORULATION PROTEIN E-RELATED"/>
    <property type="match status" value="1"/>
</dbReference>
<accession>A0ABW4AU95</accession>
<dbReference type="GO" id="GO:0004722">
    <property type="term" value="F:protein serine/threonine phosphatase activity"/>
    <property type="evidence" value="ECO:0007669"/>
    <property type="project" value="UniProtKB-EC"/>
</dbReference>
<dbReference type="Pfam" id="PF07228">
    <property type="entry name" value="SpoIIE"/>
    <property type="match status" value="1"/>
</dbReference>
<dbReference type="InterPro" id="IPR052016">
    <property type="entry name" value="Bact_Sigma-Reg"/>
</dbReference>
<comment type="caution">
    <text evidence="4">The sequence shown here is derived from an EMBL/GenBank/DDBJ whole genome shotgun (WGS) entry which is preliminary data.</text>
</comment>
<dbReference type="Gene3D" id="3.60.40.10">
    <property type="entry name" value="PPM-type phosphatase domain"/>
    <property type="match status" value="1"/>
</dbReference>
<dbReference type="Proteomes" id="UP001597183">
    <property type="component" value="Unassembled WGS sequence"/>
</dbReference>
<dbReference type="EMBL" id="JBHTMK010000083">
    <property type="protein sequence ID" value="MFD1374467.1"/>
    <property type="molecule type" value="Genomic_DNA"/>
</dbReference>
<keyword evidence="5" id="KW-1185">Reference proteome</keyword>
<keyword evidence="2" id="KW-0812">Transmembrane</keyword>
<dbReference type="SMART" id="SM00331">
    <property type="entry name" value="PP2C_SIG"/>
    <property type="match status" value="1"/>
</dbReference>
<protein>
    <submittedName>
        <fullName evidence="4">PP2C family protein-serine/threonine phosphatase</fullName>
        <ecNumber evidence="4">3.1.3.16</ecNumber>
    </submittedName>
</protein>
<dbReference type="RefSeq" id="WP_317794429.1">
    <property type="nucleotide sequence ID" value="NZ_AP028461.1"/>
</dbReference>
<feature type="transmembrane region" description="Helical" evidence="2">
    <location>
        <begin position="20"/>
        <end position="38"/>
    </location>
</feature>
<evidence type="ECO:0000259" key="3">
    <source>
        <dbReference type="SMART" id="SM00331"/>
    </source>
</evidence>
<evidence type="ECO:0000313" key="4">
    <source>
        <dbReference type="EMBL" id="MFD1374467.1"/>
    </source>
</evidence>
<name>A0ABW4AU95_9ACTN</name>
<dbReference type="InterPro" id="IPR001932">
    <property type="entry name" value="PPM-type_phosphatase-like_dom"/>
</dbReference>
<keyword evidence="2" id="KW-1133">Transmembrane helix</keyword>
<evidence type="ECO:0000313" key="5">
    <source>
        <dbReference type="Proteomes" id="UP001597183"/>
    </source>
</evidence>
<gene>
    <name evidence="4" type="ORF">ACFQ5G_54835</name>
</gene>
<evidence type="ECO:0000256" key="1">
    <source>
        <dbReference type="ARBA" id="ARBA00022801"/>
    </source>
</evidence>
<dbReference type="InterPro" id="IPR036457">
    <property type="entry name" value="PPM-type-like_dom_sf"/>
</dbReference>